<keyword evidence="4" id="KW-0808">Transferase</keyword>
<proteinExistence type="predicted"/>
<evidence type="ECO:0000313" key="10">
    <source>
        <dbReference type="Proteomes" id="UP001055025"/>
    </source>
</evidence>
<dbReference type="InterPro" id="IPR029063">
    <property type="entry name" value="SAM-dependent_MTases_sf"/>
</dbReference>
<evidence type="ECO:0000313" key="9">
    <source>
        <dbReference type="EMBL" id="GJM54999.1"/>
    </source>
</evidence>
<dbReference type="GO" id="GO:0070043">
    <property type="term" value="F:rRNA (guanine-N7-)-methyltransferase activity"/>
    <property type="evidence" value="ECO:0007669"/>
    <property type="project" value="TreeGrafter"/>
</dbReference>
<dbReference type="SUPFAM" id="SSF53335">
    <property type="entry name" value="S-adenosyl-L-methionine-dependent methyltransferases"/>
    <property type="match status" value="1"/>
</dbReference>
<feature type="compositionally biased region" description="Basic and acidic residues" evidence="7">
    <location>
        <begin position="806"/>
        <end position="855"/>
    </location>
</feature>
<dbReference type="RefSeq" id="WP_265590647.1">
    <property type="nucleotide sequence ID" value="NZ_BQKC01000001.1"/>
</dbReference>
<evidence type="ECO:0000259" key="8">
    <source>
        <dbReference type="PROSITE" id="PS51165"/>
    </source>
</evidence>
<dbReference type="Pfam" id="PF01170">
    <property type="entry name" value="UPF0020"/>
    <property type="match status" value="1"/>
</dbReference>
<dbReference type="SMART" id="SM00981">
    <property type="entry name" value="THUMP"/>
    <property type="match status" value="1"/>
</dbReference>
<dbReference type="CDD" id="cd11715">
    <property type="entry name" value="THUMP_AdoMetMT"/>
    <property type="match status" value="1"/>
</dbReference>
<dbReference type="NCBIfam" id="NF008748">
    <property type="entry name" value="PRK11783.1"/>
    <property type="match status" value="1"/>
</dbReference>
<dbReference type="Pfam" id="PF10672">
    <property type="entry name" value="Methyltrans_SAM"/>
    <property type="match status" value="1"/>
</dbReference>
<keyword evidence="6" id="KW-0694">RNA-binding</keyword>
<dbReference type="PIRSF" id="PIRSF037618">
    <property type="entry name" value="RNA_Mtase_bacteria_prd"/>
    <property type="match status" value="1"/>
</dbReference>
<reference evidence="9" key="1">
    <citation type="journal article" date="2022" name="Int. J. Syst. Evol. Microbiol.">
        <title>Granulimonas faecalis gen. nov., sp. nov., and Leptogranulimonas caecicola gen. nov., sp. nov., novel lactate-producing Atopobiaceae bacteria isolated from mouse intestines, and an emended description of the family Atopobiaceae.</title>
        <authorList>
            <person name="Morinaga K."/>
            <person name="Kusada H."/>
            <person name="Sakamoto S."/>
            <person name="Murakami T."/>
            <person name="Toyoda A."/>
            <person name="Mori H."/>
            <person name="Meng X.Y."/>
            <person name="Takashino M."/>
            <person name="Murotomi K."/>
            <person name="Tamaki H."/>
        </authorList>
    </citation>
    <scope>NUCLEOTIDE SEQUENCE</scope>
    <source>
        <strain evidence="9">OPF53</strain>
    </source>
</reference>
<dbReference type="EMBL" id="BQKC01000001">
    <property type="protein sequence ID" value="GJM54999.1"/>
    <property type="molecule type" value="Genomic_DNA"/>
</dbReference>
<dbReference type="GO" id="GO:0003723">
    <property type="term" value="F:RNA binding"/>
    <property type="evidence" value="ECO:0007669"/>
    <property type="project" value="UniProtKB-UniRule"/>
</dbReference>
<evidence type="ECO:0000256" key="4">
    <source>
        <dbReference type="ARBA" id="ARBA00022679"/>
    </source>
</evidence>
<dbReference type="GO" id="GO:0005737">
    <property type="term" value="C:cytoplasm"/>
    <property type="evidence" value="ECO:0007669"/>
    <property type="project" value="InterPro"/>
</dbReference>
<dbReference type="InterPro" id="IPR019614">
    <property type="entry name" value="SAM-dep_methyl-trfase"/>
</dbReference>
<comment type="caution">
    <text evidence="9">The sequence shown here is derived from an EMBL/GenBank/DDBJ whole genome shotgun (WGS) entry which is preliminary data.</text>
</comment>
<dbReference type="GO" id="GO:0008990">
    <property type="term" value="F:rRNA (guanine-N2-)-methyltransferase activity"/>
    <property type="evidence" value="ECO:0007669"/>
    <property type="project" value="InterPro"/>
</dbReference>
<evidence type="ECO:0000256" key="2">
    <source>
        <dbReference type="ARBA" id="ARBA00022552"/>
    </source>
</evidence>
<accession>A0AAV5B2B9</accession>
<evidence type="ECO:0000256" key="1">
    <source>
        <dbReference type="ARBA" id="ARBA00022490"/>
    </source>
</evidence>
<dbReference type="PROSITE" id="PS51165">
    <property type="entry name" value="THUMP"/>
    <property type="match status" value="1"/>
</dbReference>
<dbReference type="CDD" id="cd02440">
    <property type="entry name" value="AdoMet_MTases"/>
    <property type="match status" value="1"/>
</dbReference>
<gene>
    <name evidence="9" type="primary">rlmL</name>
    <name evidence="9" type="ORF">ATOP_06540</name>
</gene>
<dbReference type="PANTHER" id="PTHR47313:SF1">
    <property type="entry name" value="RIBOSOMAL RNA LARGE SUBUNIT METHYLTRANSFERASE K_L"/>
    <property type="match status" value="1"/>
</dbReference>
<dbReference type="Gene3D" id="3.30.750.80">
    <property type="entry name" value="RNA methyltransferase domain (HRMD) like"/>
    <property type="match status" value="1"/>
</dbReference>
<feature type="domain" description="THUMP" evidence="8">
    <location>
        <begin position="42"/>
        <end position="153"/>
    </location>
</feature>
<keyword evidence="10" id="KW-1185">Reference proteome</keyword>
<dbReference type="Gene3D" id="3.40.50.150">
    <property type="entry name" value="Vaccinia Virus protein VP39"/>
    <property type="match status" value="2"/>
</dbReference>
<dbReference type="Pfam" id="PF02926">
    <property type="entry name" value="THUMP"/>
    <property type="match status" value="1"/>
</dbReference>
<keyword evidence="5" id="KW-0949">S-adenosyl-L-methionine</keyword>
<sequence>MRFYATCPTGLEHLLAQELESLGVPSVRPLQGQVGFEGPLKWAYVACLWSRIASSVVAVVESGPVTGAETLYDLAAAIPWEDHLPVGATFAVYTSGTMEGLDNTLFTSQKVKDAVVDRMLAAKGTRPNVDTDDPDLRIRVRIREGHATMGIDMSGEPLFRRGYEKAARRAAIPPQRPDYAAAVLELAGWWRTVRRPMPSVCVAFSGGGTLAVEAASVALDRAPGLLRVRWGFSRWLGHSERSWSQVRNEAERRAAAGAKNPLVLVVSDTREGFGADCRALLNSAGIDREPVVVPAREVSRAGAELTEDRLVAVDLAWLHADEAAREAEALSYLTGLCSGLPEGTPACTLARDGALDALLGIEPEDEVESLMGKNNVYLRGYADIAMDPPAAVTLKDGSEVPVLVPVTDQFAARLEKDAKERSKWAEAEDVTCYRVYDQDLPDYNVAIDLFRGAPQTPGRWLVVSEYAAPSEIDPEKARRRLIDVLTVAPRVLGVRGRDVALRVRHKAKGGSQYAAPEDITRTIKARELARNVPGRPARKPKARYVDGVELPEGCKLVEEGGLTFEINLVDRLDCGLFLDHRDVRAEIREMAKQMRGSKRFLNLFAYTGTGTVYAADGGAGYTTTVDLSYTYIDWARRNMQRNGFDGEEHEYVKADVLRWVDEQRKTRNRWDLVFCDPPTFSNSSSMGERSFDVQRDHSELLIGISRLLTRDGVCLFSCNLRDFTPDVEKLDRCGVTVEDVTERTIPHDFERNSKVHHVYIVRRKPMSEEKRAEIEARKARGDHAGKRAPDSRYRGDRRPGGFGGGRDGHGRGNRRDGRHGSDGRTDRRPGGFRGRDGRDNDRRGGGHGGKDDRRGGFKGGRPGSDRGGFKGGDRRGPRGAGPSGNNRRGQGREGGNRH</sequence>
<protein>
    <submittedName>
        <fullName evidence="9">Ribosomal RNA large subunit methyltransferase K/L</fullName>
    </submittedName>
</protein>
<evidence type="ECO:0000256" key="5">
    <source>
        <dbReference type="ARBA" id="ARBA00022691"/>
    </source>
</evidence>
<feature type="compositionally biased region" description="Basic and acidic residues" evidence="7">
    <location>
        <begin position="768"/>
        <end position="799"/>
    </location>
</feature>
<dbReference type="Proteomes" id="UP001055025">
    <property type="component" value="Unassembled WGS sequence"/>
</dbReference>
<keyword evidence="2" id="KW-0698">rRNA processing</keyword>
<dbReference type="InterPro" id="IPR054170">
    <property type="entry name" value="RlmL_1st"/>
</dbReference>
<keyword evidence="1" id="KW-0963">Cytoplasm</keyword>
<dbReference type="Gene3D" id="3.30.2130.30">
    <property type="match status" value="1"/>
</dbReference>
<dbReference type="Pfam" id="PF22020">
    <property type="entry name" value="RlmL_1st"/>
    <property type="match status" value="1"/>
</dbReference>
<organism evidence="9 10">
    <name type="scientific">Granulimonas faecalis</name>
    <dbReference type="NCBI Taxonomy" id="2894155"/>
    <lineage>
        <taxon>Bacteria</taxon>
        <taxon>Bacillati</taxon>
        <taxon>Actinomycetota</taxon>
        <taxon>Coriobacteriia</taxon>
        <taxon>Coriobacteriales</taxon>
        <taxon>Kribbibacteriaceae</taxon>
        <taxon>Granulimonas</taxon>
    </lineage>
</organism>
<dbReference type="AlphaFoldDB" id="A0AAV5B2B9"/>
<dbReference type="PANTHER" id="PTHR47313">
    <property type="entry name" value="RIBOSOMAL RNA LARGE SUBUNIT METHYLTRANSFERASE K/L"/>
    <property type="match status" value="1"/>
</dbReference>
<evidence type="ECO:0000256" key="3">
    <source>
        <dbReference type="ARBA" id="ARBA00022603"/>
    </source>
</evidence>
<feature type="compositionally biased region" description="Basic and acidic residues" evidence="7">
    <location>
        <begin position="863"/>
        <end position="876"/>
    </location>
</feature>
<dbReference type="InterPro" id="IPR017244">
    <property type="entry name" value="23SrRNA_methyltr_KL"/>
</dbReference>
<evidence type="ECO:0000256" key="7">
    <source>
        <dbReference type="SAM" id="MobiDB-lite"/>
    </source>
</evidence>
<dbReference type="InterPro" id="IPR004114">
    <property type="entry name" value="THUMP_dom"/>
</dbReference>
<name>A0AAV5B2B9_9ACTN</name>
<evidence type="ECO:0000256" key="6">
    <source>
        <dbReference type="PROSITE-ProRule" id="PRU00529"/>
    </source>
</evidence>
<feature type="region of interest" description="Disordered" evidence="7">
    <location>
        <begin position="768"/>
        <end position="898"/>
    </location>
</feature>
<keyword evidence="3 9" id="KW-0489">Methyltransferase</keyword>
<dbReference type="InterPro" id="IPR000241">
    <property type="entry name" value="RlmKL-like_Mtase"/>
</dbReference>